<evidence type="ECO:0000256" key="3">
    <source>
        <dbReference type="ARBA" id="ARBA00022519"/>
    </source>
</evidence>
<evidence type="ECO:0000256" key="6">
    <source>
        <dbReference type="ARBA" id="ARBA00023315"/>
    </source>
</evidence>
<dbReference type="GO" id="GO:0009247">
    <property type="term" value="P:glycolipid biosynthetic process"/>
    <property type="evidence" value="ECO:0007669"/>
    <property type="project" value="UniProtKB-ARBA"/>
</dbReference>
<evidence type="ECO:0000256" key="5">
    <source>
        <dbReference type="ARBA" id="ARBA00023136"/>
    </source>
</evidence>
<dbReference type="InterPro" id="IPR004960">
    <property type="entry name" value="LipA_acyltrans"/>
</dbReference>
<gene>
    <name evidence="8" type="ORF">NF867_16570</name>
</gene>
<dbReference type="GO" id="GO:0005886">
    <property type="term" value="C:plasma membrane"/>
    <property type="evidence" value="ECO:0007669"/>
    <property type="project" value="UniProtKB-SubCell"/>
</dbReference>
<keyword evidence="7" id="KW-0812">Transmembrane</keyword>
<dbReference type="Pfam" id="PF03279">
    <property type="entry name" value="Lip_A_acyltrans"/>
    <property type="match status" value="1"/>
</dbReference>
<evidence type="ECO:0000256" key="7">
    <source>
        <dbReference type="SAM" id="Phobius"/>
    </source>
</evidence>
<dbReference type="EMBL" id="JAMWYS010000058">
    <property type="protein sequence ID" value="MCO4294478.1"/>
    <property type="molecule type" value="Genomic_DNA"/>
</dbReference>
<keyword evidence="7" id="KW-1133">Transmembrane helix</keyword>
<keyword evidence="2" id="KW-1003">Cell membrane</keyword>
<protein>
    <submittedName>
        <fullName evidence="8">Lysophospholipid acyltransferase family protein</fullName>
    </submittedName>
</protein>
<comment type="caution">
    <text evidence="8">The sequence shown here is derived from an EMBL/GenBank/DDBJ whole genome shotgun (WGS) entry which is preliminary data.</text>
</comment>
<dbReference type="GO" id="GO:0016746">
    <property type="term" value="F:acyltransferase activity"/>
    <property type="evidence" value="ECO:0007669"/>
    <property type="project" value="UniProtKB-KW"/>
</dbReference>
<dbReference type="Proteomes" id="UP001155182">
    <property type="component" value="Unassembled WGS sequence"/>
</dbReference>
<keyword evidence="3" id="KW-0997">Cell inner membrane</keyword>
<comment type="subcellular location">
    <subcellularLocation>
        <location evidence="1">Cell inner membrane</location>
    </subcellularLocation>
</comment>
<evidence type="ECO:0000313" key="9">
    <source>
        <dbReference type="Proteomes" id="UP001155182"/>
    </source>
</evidence>
<evidence type="ECO:0000256" key="1">
    <source>
        <dbReference type="ARBA" id="ARBA00004533"/>
    </source>
</evidence>
<dbReference type="PANTHER" id="PTHR30606:SF10">
    <property type="entry name" value="PHOSPHATIDYLINOSITOL MANNOSIDE ACYLTRANSFERASE"/>
    <property type="match status" value="1"/>
</dbReference>
<feature type="transmembrane region" description="Helical" evidence="7">
    <location>
        <begin position="6"/>
        <end position="27"/>
    </location>
</feature>
<keyword evidence="5 7" id="KW-0472">Membrane</keyword>
<evidence type="ECO:0000256" key="2">
    <source>
        <dbReference type="ARBA" id="ARBA00022475"/>
    </source>
</evidence>
<dbReference type="CDD" id="cd07984">
    <property type="entry name" value="LPLAT_LABLAT-like"/>
    <property type="match status" value="1"/>
</dbReference>
<sequence>MNKVSYYLSLPVLYLIALLPFPILYLLSNCLKFIIFDIIGYRKEVIITNLKNSFPYKTEQEIQQIANKFYLNFTDMLLECVKMLTLSRKQIAERFIITNPEYLLTYQDKGKGLIAVVGHMINWEWAGLIQSHNSPYPALVIYKPLKNEKFDELVLKIRSKFNAVLIPMKQTLRKLISYRDKPFLLILAGDQYPGKKDSTYKTTFLNQPTHVFMGTEKTAKMMNCPVVFCDIRKTERGRYKVTFFPLVENPNDTAEGEITEMHINQLEKAINEQPEIWLWSHRRWK</sequence>
<keyword evidence="4" id="KW-0808">Transferase</keyword>
<evidence type="ECO:0000256" key="4">
    <source>
        <dbReference type="ARBA" id="ARBA00022679"/>
    </source>
</evidence>
<organism evidence="8 9">
    <name type="scientific">Solitalea agri</name>
    <dbReference type="NCBI Taxonomy" id="2953739"/>
    <lineage>
        <taxon>Bacteria</taxon>
        <taxon>Pseudomonadati</taxon>
        <taxon>Bacteroidota</taxon>
        <taxon>Sphingobacteriia</taxon>
        <taxon>Sphingobacteriales</taxon>
        <taxon>Sphingobacteriaceae</taxon>
        <taxon>Solitalea</taxon>
    </lineage>
</organism>
<name>A0A9X2FCQ9_9SPHI</name>
<dbReference type="PANTHER" id="PTHR30606">
    <property type="entry name" value="LIPID A BIOSYNTHESIS LAUROYL ACYLTRANSFERASE"/>
    <property type="match status" value="1"/>
</dbReference>
<evidence type="ECO:0000313" key="8">
    <source>
        <dbReference type="EMBL" id="MCO4294478.1"/>
    </source>
</evidence>
<keyword evidence="9" id="KW-1185">Reference proteome</keyword>
<accession>A0A9X2FCQ9</accession>
<proteinExistence type="predicted"/>
<reference evidence="8" key="1">
    <citation type="submission" date="2022-06" db="EMBL/GenBank/DDBJ databases">
        <title>Solitalea sp. MAHUQ-68 isolated from rhizospheric soil.</title>
        <authorList>
            <person name="Huq M.A."/>
        </authorList>
    </citation>
    <scope>NUCLEOTIDE SEQUENCE</scope>
    <source>
        <strain evidence="8">MAHUQ-68</strain>
    </source>
</reference>
<dbReference type="AlphaFoldDB" id="A0A9X2FCQ9"/>
<keyword evidence="6 8" id="KW-0012">Acyltransferase</keyword>